<keyword evidence="3" id="KW-1185">Reference proteome</keyword>
<reference evidence="2" key="1">
    <citation type="submission" date="2021-11" db="EMBL/GenBank/DDBJ databases">
        <authorList>
            <person name="Schell T."/>
        </authorList>
    </citation>
    <scope>NUCLEOTIDE SEQUENCE</scope>
    <source>
        <strain evidence="2">M5</strain>
    </source>
</reference>
<dbReference type="Proteomes" id="UP000789390">
    <property type="component" value="Unassembled WGS sequence"/>
</dbReference>
<sequence length="120" mass="13315">MASNKLITEKEDEVKVIKLEKKAISDLISKLKDQGNRLEVEFLDLRKSNIEDENSGHSSTLMNLSNPSMVYQVPSKTAGVQVAALEKDINAVKLDLSMQAAFGNRNSPNNNSEENSDYDD</sequence>
<protein>
    <submittedName>
        <fullName evidence="2">Uncharacterized protein</fullName>
    </submittedName>
</protein>
<gene>
    <name evidence="2" type="ORF">DGAL_LOCUS8423</name>
</gene>
<name>A0A8J2RSH2_9CRUS</name>
<dbReference type="GO" id="GO:0005634">
    <property type="term" value="C:nucleus"/>
    <property type="evidence" value="ECO:0007669"/>
    <property type="project" value="InterPro"/>
</dbReference>
<feature type="region of interest" description="Disordered" evidence="1">
    <location>
        <begin position="100"/>
        <end position="120"/>
    </location>
</feature>
<dbReference type="GO" id="GO:0006366">
    <property type="term" value="P:transcription by RNA polymerase II"/>
    <property type="evidence" value="ECO:0007669"/>
    <property type="project" value="InterPro"/>
</dbReference>
<evidence type="ECO:0000313" key="2">
    <source>
        <dbReference type="EMBL" id="CAH0105403.1"/>
    </source>
</evidence>
<comment type="caution">
    <text evidence="2">The sequence shown here is derived from an EMBL/GenBank/DDBJ whole genome shotgun (WGS) entry which is preliminary data.</text>
</comment>
<feature type="compositionally biased region" description="Low complexity" evidence="1">
    <location>
        <begin position="104"/>
        <end position="113"/>
    </location>
</feature>
<evidence type="ECO:0000256" key="1">
    <source>
        <dbReference type="SAM" id="MobiDB-lite"/>
    </source>
</evidence>
<evidence type="ECO:0000313" key="3">
    <source>
        <dbReference type="Proteomes" id="UP000789390"/>
    </source>
</evidence>
<dbReference type="EMBL" id="CAKKLH010000182">
    <property type="protein sequence ID" value="CAH0105403.1"/>
    <property type="molecule type" value="Genomic_DNA"/>
</dbReference>
<dbReference type="GO" id="GO:0006384">
    <property type="term" value="P:transcription initiation at RNA polymerase III promoter"/>
    <property type="evidence" value="ECO:0007669"/>
    <property type="project" value="InterPro"/>
</dbReference>
<dbReference type="InterPro" id="IPR029138">
    <property type="entry name" value="SNAPC5"/>
</dbReference>
<organism evidence="2 3">
    <name type="scientific">Daphnia galeata</name>
    <dbReference type="NCBI Taxonomy" id="27404"/>
    <lineage>
        <taxon>Eukaryota</taxon>
        <taxon>Metazoa</taxon>
        <taxon>Ecdysozoa</taxon>
        <taxon>Arthropoda</taxon>
        <taxon>Crustacea</taxon>
        <taxon>Branchiopoda</taxon>
        <taxon>Diplostraca</taxon>
        <taxon>Cladocera</taxon>
        <taxon>Anomopoda</taxon>
        <taxon>Daphniidae</taxon>
        <taxon>Daphnia</taxon>
    </lineage>
</organism>
<dbReference type="AlphaFoldDB" id="A0A8J2RSH2"/>
<proteinExistence type="predicted"/>
<dbReference type="Pfam" id="PF15497">
    <property type="entry name" value="SNAPC5"/>
    <property type="match status" value="1"/>
</dbReference>
<accession>A0A8J2RSH2</accession>